<dbReference type="SUPFAM" id="SSF55874">
    <property type="entry name" value="ATPase domain of HSP90 chaperone/DNA topoisomerase II/histidine kinase"/>
    <property type="match status" value="1"/>
</dbReference>
<dbReference type="Proteomes" id="UP000280825">
    <property type="component" value="Unassembled WGS sequence"/>
</dbReference>
<evidence type="ECO:0000256" key="3">
    <source>
        <dbReference type="ARBA" id="ARBA00022553"/>
    </source>
</evidence>
<keyword evidence="11" id="KW-1185">Reference proteome</keyword>
<protein>
    <recommendedName>
        <fullName evidence="2">histidine kinase</fullName>
        <ecNumber evidence="2">2.7.13.3</ecNumber>
    </recommendedName>
</protein>
<dbReference type="SUPFAM" id="SSF47384">
    <property type="entry name" value="Homodimeric domain of signal transducing histidine kinase"/>
    <property type="match status" value="1"/>
</dbReference>
<evidence type="ECO:0000313" key="10">
    <source>
        <dbReference type="EMBL" id="RTZ03611.1"/>
    </source>
</evidence>
<keyword evidence="4" id="KW-0808">Transferase</keyword>
<dbReference type="AlphaFoldDB" id="A0A3S0MCE0"/>
<gene>
    <name evidence="10" type="ORF">EKL98_11505</name>
</gene>
<feature type="modified residue" description="4-aspartylphosphate" evidence="7">
    <location>
        <position position="51"/>
    </location>
</feature>
<dbReference type="PROSITE" id="PS50110">
    <property type="entry name" value="RESPONSE_REGULATORY"/>
    <property type="match status" value="1"/>
</dbReference>
<dbReference type="Gene3D" id="3.40.50.2300">
    <property type="match status" value="1"/>
</dbReference>
<dbReference type="PANTHER" id="PTHR45453:SF1">
    <property type="entry name" value="PHOSPHATE REGULON SENSOR PROTEIN PHOR"/>
    <property type="match status" value="1"/>
</dbReference>
<evidence type="ECO:0000256" key="5">
    <source>
        <dbReference type="ARBA" id="ARBA00022777"/>
    </source>
</evidence>
<evidence type="ECO:0000256" key="7">
    <source>
        <dbReference type="PROSITE-ProRule" id="PRU00169"/>
    </source>
</evidence>
<keyword evidence="3 7" id="KW-0597">Phosphoprotein</keyword>
<sequence length="325" mass="36752">MNILIVEDSNELAIELKEFLSNSGYVCNFANTCEDALDEVNSNDYYIMLLDLGLPDGSGLDVLKSVRKNQSKMAVIVVTARGELDVKINGIPIDNSTSEFKDLYTALNQMIIRIKELFLKEKQFIGNVSHELLTPIAVIKNRFENIIQNQSLNDTAVDKISDSLNTLDSMKKVISNLLLISRIDNKQYQINEMLNFNTIIAKLTGNLEDRIQEKNLVITKNIRHQVYFIGNQTLIKILFSNLFTNAIKYNNRYGNILINDEFIAGKYALTITDTGLGMNNEQASQIFNRFTRIHFDQEGQGIGLAIVESIAKLHHIKIQVTSTIN</sequence>
<dbReference type="GO" id="GO:0004721">
    <property type="term" value="F:phosphoprotein phosphatase activity"/>
    <property type="evidence" value="ECO:0007669"/>
    <property type="project" value="TreeGrafter"/>
</dbReference>
<dbReference type="InterPro" id="IPR036097">
    <property type="entry name" value="HisK_dim/P_sf"/>
</dbReference>
<name>A0A3S0MCE0_9FLAO</name>
<dbReference type="InterPro" id="IPR001789">
    <property type="entry name" value="Sig_transdc_resp-reg_receiver"/>
</dbReference>
<accession>A0A3S0MCE0</accession>
<evidence type="ECO:0000259" key="8">
    <source>
        <dbReference type="PROSITE" id="PS50109"/>
    </source>
</evidence>
<evidence type="ECO:0000259" key="9">
    <source>
        <dbReference type="PROSITE" id="PS50110"/>
    </source>
</evidence>
<dbReference type="SMART" id="SM00387">
    <property type="entry name" value="HATPase_c"/>
    <property type="match status" value="1"/>
</dbReference>
<proteinExistence type="predicted"/>
<dbReference type="PANTHER" id="PTHR45453">
    <property type="entry name" value="PHOSPHATE REGULON SENSOR PROTEIN PHOR"/>
    <property type="match status" value="1"/>
</dbReference>
<dbReference type="InterPro" id="IPR050351">
    <property type="entry name" value="BphY/WalK/GraS-like"/>
</dbReference>
<dbReference type="GO" id="GO:0005886">
    <property type="term" value="C:plasma membrane"/>
    <property type="evidence" value="ECO:0007669"/>
    <property type="project" value="TreeGrafter"/>
</dbReference>
<dbReference type="Pfam" id="PF00512">
    <property type="entry name" value="HisKA"/>
    <property type="match status" value="1"/>
</dbReference>
<dbReference type="PROSITE" id="PS50109">
    <property type="entry name" value="HIS_KIN"/>
    <property type="match status" value="1"/>
</dbReference>
<keyword evidence="5" id="KW-0418">Kinase</keyword>
<evidence type="ECO:0000256" key="1">
    <source>
        <dbReference type="ARBA" id="ARBA00000085"/>
    </source>
</evidence>
<dbReference type="InterPro" id="IPR003661">
    <property type="entry name" value="HisK_dim/P_dom"/>
</dbReference>
<evidence type="ECO:0000256" key="6">
    <source>
        <dbReference type="ARBA" id="ARBA00023012"/>
    </source>
</evidence>
<dbReference type="GO" id="GO:0016036">
    <property type="term" value="P:cellular response to phosphate starvation"/>
    <property type="evidence" value="ECO:0007669"/>
    <property type="project" value="TreeGrafter"/>
</dbReference>
<dbReference type="CDD" id="cd00082">
    <property type="entry name" value="HisKA"/>
    <property type="match status" value="1"/>
</dbReference>
<evidence type="ECO:0000313" key="11">
    <source>
        <dbReference type="Proteomes" id="UP000280825"/>
    </source>
</evidence>
<dbReference type="GO" id="GO:0000155">
    <property type="term" value="F:phosphorelay sensor kinase activity"/>
    <property type="evidence" value="ECO:0007669"/>
    <property type="project" value="InterPro"/>
</dbReference>
<dbReference type="InterPro" id="IPR036890">
    <property type="entry name" value="HATPase_C_sf"/>
</dbReference>
<dbReference type="RefSeq" id="WP_126562555.1">
    <property type="nucleotide sequence ID" value="NZ_RYDJ01000013.1"/>
</dbReference>
<reference evidence="10 11" key="1">
    <citation type="submission" date="2018-12" db="EMBL/GenBank/DDBJ databases">
        <title>Flavobacterium sp. nov., isolated from glacier ice.</title>
        <authorList>
            <person name="Liu Q."/>
            <person name="Xin Y.-H."/>
        </authorList>
    </citation>
    <scope>NUCLEOTIDE SEQUENCE [LARGE SCALE GENOMIC DNA]</scope>
    <source>
        <strain evidence="10 11">RB1N8</strain>
    </source>
</reference>
<dbReference type="EMBL" id="RYDJ01000013">
    <property type="protein sequence ID" value="RTZ03611.1"/>
    <property type="molecule type" value="Genomic_DNA"/>
</dbReference>
<dbReference type="SMART" id="SM00388">
    <property type="entry name" value="HisKA"/>
    <property type="match status" value="1"/>
</dbReference>
<dbReference type="SMART" id="SM00448">
    <property type="entry name" value="REC"/>
    <property type="match status" value="1"/>
</dbReference>
<dbReference type="Gene3D" id="1.10.287.130">
    <property type="match status" value="1"/>
</dbReference>
<dbReference type="Pfam" id="PF00072">
    <property type="entry name" value="Response_reg"/>
    <property type="match status" value="1"/>
</dbReference>
<feature type="domain" description="Histidine kinase" evidence="8">
    <location>
        <begin position="127"/>
        <end position="325"/>
    </location>
</feature>
<dbReference type="InterPro" id="IPR005467">
    <property type="entry name" value="His_kinase_dom"/>
</dbReference>
<keyword evidence="6" id="KW-0902">Two-component regulatory system</keyword>
<evidence type="ECO:0000256" key="4">
    <source>
        <dbReference type="ARBA" id="ARBA00022679"/>
    </source>
</evidence>
<dbReference type="InterPro" id="IPR003594">
    <property type="entry name" value="HATPase_dom"/>
</dbReference>
<evidence type="ECO:0000256" key="2">
    <source>
        <dbReference type="ARBA" id="ARBA00012438"/>
    </source>
</evidence>
<dbReference type="EC" id="2.7.13.3" evidence="2"/>
<dbReference type="InterPro" id="IPR011006">
    <property type="entry name" value="CheY-like_superfamily"/>
</dbReference>
<dbReference type="Gene3D" id="3.30.565.10">
    <property type="entry name" value="Histidine kinase-like ATPase, C-terminal domain"/>
    <property type="match status" value="1"/>
</dbReference>
<dbReference type="Pfam" id="PF02518">
    <property type="entry name" value="HATPase_c"/>
    <property type="match status" value="1"/>
</dbReference>
<dbReference type="SUPFAM" id="SSF52172">
    <property type="entry name" value="CheY-like"/>
    <property type="match status" value="1"/>
</dbReference>
<organism evidence="10 11">
    <name type="scientific">Flavobacterium bomense</name>
    <dbReference type="NCBI Taxonomy" id="2497483"/>
    <lineage>
        <taxon>Bacteria</taxon>
        <taxon>Pseudomonadati</taxon>
        <taxon>Bacteroidota</taxon>
        <taxon>Flavobacteriia</taxon>
        <taxon>Flavobacteriales</taxon>
        <taxon>Flavobacteriaceae</taxon>
        <taxon>Flavobacterium</taxon>
    </lineage>
</organism>
<feature type="domain" description="Response regulatory" evidence="9">
    <location>
        <begin position="2"/>
        <end position="118"/>
    </location>
</feature>
<comment type="catalytic activity">
    <reaction evidence="1">
        <text>ATP + protein L-histidine = ADP + protein N-phospho-L-histidine.</text>
        <dbReference type="EC" id="2.7.13.3"/>
    </reaction>
</comment>
<comment type="caution">
    <text evidence="10">The sequence shown here is derived from an EMBL/GenBank/DDBJ whole genome shotgun (WGS) entry which is preliminary data.</text>
</comment>